<gene>
    <name evidence="1" type="primary">scpA_51</name>
    <name evidence="1" type="ORF">SDC9_153330</name>
</gene>
<comment type="caution">
    <text evidence="1">The sequence shown here is derived from an EMBL/GenBank/DDBJ whole genome shotgun (WGS) entry which is preliminary data.</text>
</comment>
<dbReference type="InterPro" id="IPR003768">
    <property type="entry name" value="ScpA"/>
</dbReference>
<dbReference type="AlphaFoldDB" id="A0A645EVM5"/>
<dbReference type="Gene3D" id="6.10.250.2410">
    <property type="match status" value="1"/>
</dbReference>
<protein>
    <submittedName>
        <fullName evidence="1">Segregation and condensation protein A</fullName>
    </submittedName>
</protein>
<reference evidence="1" key="1">
    <citation type="submission" date="2019-08" db="EMBL/GenBank/DDBJ databases">
        <authorList>
            <person name="Kucharzyk K."/>
            <person name="Murdoch R.W."/>
            <person name="Higgins S."/>
            <person name="Loffler F."/>
        </authorList>
    </citation>
    <scope>NUCLEOTIDE SEQUENCE</scope>
</reference>
<accession>A0A645EVM5</accession>
<name>A0A645EVM5_9ZZZZ</name>
<dbReference type="PANTHER" id="PTHR33969">
    <property type="entry name" value="SEGREGATION AND CONDENSATION PROTEIN A"/>
    <property type="match status" value="1"/>
</dbReference>
<organism evidence="1">
    <name type="scientific">bioreactor metagenome</name>
    <dbReference type="NCBI Taxonomy" id="1076179"/>
    <lineage>
        <taxon>unclassified sequences</taxon>
        <taxon>metagenomes</taxon>
        <taxon>ecological metagenomes</taxon>
    </lineage>
</organism>
<dbReference type="Pfam" id="PF02616">
    <property type="entry name" value="SMC_ScpA"/>
    <property type="match status" value="1"/>
</dbReference>
<proteinExistence type="predicted"/>
<dbReference type="EMBL" id="VSSQ01051962">
    <property type="protein sequence ID" value="MPN06075.1"/>
    <property type="molecule type" value="Genomic_DNA"/>
</dbReference>
<evidence type="ECO:0000313" key="1">
    <source>
        <dbReference type="EMBL" id="MPN06075.1"/>
    </source>
</evidence>
<dbReference type="PANTHER" id="PTHR33969:SF2">
    <property type="entry name" value="SEGREGATION AND CONDENSATION PROTEIN A"/>
    <property type="match status" value="1"/>
</dbReference>
<sequence length="243" mass="28701">MTFLVSINEFEGPLDLMLHLIKEKELDLLNLDLDILVDQYISYLHQMEDRHLEIAGEYLSELAGLLEYKSKALLPSQKAVQNIEEEDPKEKLVRRLIEYQRFKDVSQLLNQRFEERNKQLTKAMTFETDNLAQDFDPADLKGNPYDLLKAMNRCLRHLALSQPLSTRIAPNEITVEEIINRIKWKFGNRQESFQFTDLINVCRTMEEIIITFLAVLDLIKTQDFLFHIDQEELIWLKWSKTNV</sequence>